<gene>
    <name evidence="4" type="ORF">TSTA_111660</name>
</gene>
<dbReference type="Gene3D" id="3.40.50.300">
    <property type="entry name" value="P-loop containing nucleotide triphosphate hydrolases"/>
    <property type="match status" value="1"/>
</dbReference>
<dbReference type="GO" id="GO:0016020">
    <property type="term" value="C:membrane"/>
    <property type="evidence" value="ECO:0007669"/>
    <property type="project" value="TreeGrafter"/>
</dbReference>
<protein>
    <submittedName>
        <fullName evidence="4">Metal resistance protein ycf1, putative</fullName>
    </submittedName>
</protein>
<dbReference type="Proteomes" id="UP000001745">
    <property type="component" value="Unassembled WGS sequence"/>
</dbReference>
<dbReference type="VEuPathDB" id="FungiDB:TSTA_111660"/>
<proteinExistence type="predicted"/>
<evidence type="ECO:0000313" key="5">
    <source>
        <dbReference type="Proteomes" id="UP000001745"/>
    </source>
</evidence>
<name>B8M935_TALSN</name>
<dbReference type="STRING" id="441959.B8M935"/>
<dbReference type="GeneID" id="8098821"/>
<dbReference type="InterPro" id="IPR050173">
    <property type="entry name" value="ABC_transporter_C-like"/>
</dbReference>
<dbReference type="GO" id="GO:0005524">
    <property type="term" value="F:ATP binding"/>
    <property type="evidence" value="ECO:0007669"/>
    <property type="project" value="UniProtKB-KW"/>
</dbReference>
<dbReference type="GO" id="GO:0042626">
    <property type="term" value="F:ATPase-coupled transmembrane transporter activity"/>
    <property type="evidence" value="ECO:0007669"/>
    <property type="project" value="TreeGrafter"/>
</dbReference>
<keyword evidence="5" id="KW-1185">Reference proteome</keyword>
<organism evidence="4 5">
    <name type="scientific">Talaromyces stipitatus (strain ATCC 10500 / CBS 375.48 / QM 6759 / NRRL 1006)</name>
    <name type="common">Penicillium stipitatum</name>
    <dbReference type="NCBI Taxonomy" id="441959"/>
    <lineage>
        <taxon>Eukaryota</taxon>
        <taxon>Fungi</taxon>
        <taxon>Dikarya</taxon>
        <taxon>Ascomycota</taxon>
        <taxon>Pezizomycotina</taxon>
        <taxon>Eurotiomycetes</taxon>
        <taxon>Eurotiomycetidae</taxon>
        <taxon>Eurotiales</taxon>
        <taxon>Trichocomaceae</taxon>
        <taxon>Talaromyces</taxon>
        <taxon>Talaromyces sect. Talaromyces</taxon>
    </lineage>
</organism>
<keyword evidence="1" id="KW-0547">Nucleotide-binding</keyword>
<dbReference type="PANTHER" id="PTHR24223:SF269">
    <property type="entry name" value="ABC MULTIDRUG TRANSPORTER (EUROFUNG)-RELATED"/>
    <property type="match status" value="1"/>
</dbReference>
<dbReference type="InterPro" id="IPR027417">
    <property type="entry name" value="P-loop_NTPase"/>
</dbReference>
<dbReference type="HOGENOM" id="CLU_1422297_0_0_1"/>
<dbReference type="PhylomeDB" id="B8M935"/>
<evidence type="ECO:0000313" key="4">
    <source>
        <dbReference type="EMBL" id="EED17330.1"/>
    </source>
</evidence>
<dbReference type="RefSeq" id="XP_002481322.1">
    <property type="nucleotide sequence ID" value="XM_002481277.1"/>
</dbReference>
<dbReference type="PANTHER" id="PTHR24223">
    <property type="entry name" value="ATP-BINDING CASSETTE SUB-FAMILY C"/>
    <property type="match status" value="1"/>
</dbReference>
<dbReference type="OrthoDB" id="6500128at2759"/>
<dbReference type="SUPFAM" id="SSF52540">
    <property type="entry name" value="P-loop containing nucleoside triphosphate hydrolases"/>
    <property type="match status" value="1"/>
</dbReference>
<dbReference type="AlphaFoldDB" id="B8M935"/>
<feature type="compositionally biased region" description="Acidic residues" evidence="3">
    <location>
        <begin position="161"/>
        <end position="178"/>
    </location>
</feature>
<evidence type="ECO:0000256" key="3">
    <source>
        <dbReference type="SAM" id="MobiDB-lite"/>
    </source>
</evidence>
<feature type="region of interest" description="Disordered" evidence="3">
    <location>
        <begin position="154"/>
        <end position="191"/>
    </location>
</feature>
<dbReference type="eggNOG" id="KOG0054">
    <property type="taxonomic scope" value="Eukaryota"/>
</dbReference>
<dbReference type="OMA" id="MAWFREM"/>
<evidence type="ECO:0000256" key="2">
    <source>
        <dbReference type="ARBA" id="ARBA00022840"/>
    </source>
</evidence>
<keyword evidence="2" id="KW-0067">ATP-binding</keyword>
<feature type="compositionally biased region" description="Low complexity" evidence="3">
    <location>
        <begin position="38"/>
        <end position="52"/>
    </location>
</feature>
<dbReference type="InParanoid" id="B8M935"/>
<accession>B8M935</accession>
<reference evidence="5" key="1">
    <citation type="journal article" date="2015" name="Genome Announc.">
        <title>Genome sequence of the AIDS-associated pathogen Penicillium marneffei (ATCC18224) and its near taxonomic relative Talaromyces stipitatus (ATCC10500).</title>
        <authorList>
            <person name="Nierman W.C."/>
            <person name="Fedorova-Abrams N.D."/>
            <person name="Andrianopoulos A."/>
        </authorList>
    </citation>
    <scope>NUCLEOTIDE SEQUENCE [LARGE SCALE GENOMIC DNA]</scope>
    <source>
        <strain evidence="5">ATCC 10500 / CBS 375.48 / QM 6759 / NRRL 1006</strain>
    </source>
</reference>
<feature type="region of interest" description="Disordered" evidence="3">
    <location>
        <begin position="31"/>
        <end position="65"/>
    </location>
</feature>
<evidence type="ECO:0000256" key="1">
    <source>
        <dbReference type="ARBA" id="ARBA00022741"/>
    </source>
</evidence>
<dbReference type="EMBL" id="EQ962655">
    <property type="protein sequence ID" value="EED17330.1"/>
    <property type="molecule type" value="Genomic_DNA"/>
</dbReference>
<sequence>MAQLDPSGTVSDEEIIAALEKVQLWNVIKSRGTGGTSGSNTAAPSGTATPSNDETANGAITPKKAKVDPLEAPLKGSPLSHGQILILDEATGNVDARTNGLMQRIIREEFAKHTILTIAHRLDTIRSVDTILIMDKGKVVKVVTLDELLAKMARKKNAGGGEEEEEEEEEEGEEEEGADMAWFREMWDNAH</sequence>